<evidence type="ECO:0000256" key="5">
    <source>
        <dbReference type="ARBA" id="ARBA00022824"/>
    </source>
</evidence>
<evidence type="ECO:0000313" key="10">
    <source>
        <dbReference type="EMBL" id="KAK6119886.1"/>
    </source>
</evidence>
<evidence type="ECO:0000256" key="9">
    <source>
        <dbReference type="SAM" id="Phobius"/>
    </source>
</evidence>
<dbReference type="CDD" id="cd03882">
    <property type="entry name" value="M28_nicalin_like"/>
    <property type="match status" value="1"/>
</dbReference>
<accession>A0ABR0UBM6</accession>
<evidence type="ECO:0000256" key="2">
    <source>
        <dbReference type="ARBA" id="ARBA00007717"/>
    </source>
</evidence>
<protein>
    <recommendedName>
        <fullName evidence="12">Nicalin</fullName>
    </recommendedName>
</protein>
<dbReference type="InterPro" id="IPR016574">
    <property type="entry name" value="Nicalin"/>
</dbReference>
<dbReference type="PANTHER" id="PTHR31826">
    <property type="entry name" value="NICALIN"/>
    <property type="match status" value="1"/>
</dbReference>
<keyword evidence="4" id="KW-0732">Signal</keyword>
<sequence length="570" mass="62521">MAKSQPSVWVDPVYSSVITLLIIVMACVELCDAVTVVDVYRLVQYDLAGVPFGSRLAALNHHAGSSLFSSSAAAGAAADLSRTVLILPVRELNLTFIKDSAGISDHDSAKDIIKEDLRELEQLLIHANIPYPVYFGFEDDRVNAVLADVKKNDATGQLATATTGGYKLVVSAPEPRKIASPTITNIQGWLPGLKADGDSNQLPTIAVVASYDTFGAAPALSVGSDSNGSGVVALLELARLFSILYSSPKTRGRYNLLFVLTSGGPYNYNGTHKVLIPSKDLFIFVYTCAVGLCRDFDSVLSCYSGRSLDQRLRETIDYSICLNSIGSVSNELWIHVSKPPDNIYIKQIFEVAWEHEQFSRLRVTAATLSELSVAPDFLESTGGLSDSRYFVDEASISRSVKLVAESLARHIYGLEGKNIDIFADDSSLSVNPSYIRSWLQFLSTTPRVAPFLSKNDPLIMALKKELADHTVEVNVQHEVLDGMFTFYDSTSGRLHVYQVASVTFDLILLMGLGSYLVTLFSFLVITTRRERETYTNGQQLLQFPPGKAGNETQPAISRFYHDWCAFNTAR</sequence>
<name>A0ABR0UBM6_REHGL</name>
<dbReference type="PROSITE" id="PS00018">
    <property type="entry name" value="EF_HAND_1"/>
    <property type="match status" value="1"/>
</dbReference>
<keyword evidence="11" id="KW-1185">Reference proteome</keyword>
<evidence type="ECO:0000256" key="8">
    <source>
        <dbReference type="ARBA" id="ARBA00023180"/>
    </source>
</evidence>
<keyword evidence="8" id="KW-0325">Glycoprotein</keyword>
<keyword evidence="7 9" id="KW-0472">Membrane</keyword>
<comment type="subcellular location">
    <subcellularLocation>
        <location evidence="1">Endoplasmic reticulum membrane</location>
        <topology evidence="1">Single-pass membrane protein</topology>
    </subcellularLocation>
</comment>
<evidence type="ECO:0000256" key="7">
    <source>
        <dbReference type="ARBA" id="ARBA00023136"/>
    </source>
</evidence>
<evidence type="ECO:0000256" key="3">
    <source>
        <dbReference type="ARBA" id="ARBA00022692"/>
    </source>
</evidence>
<keyword evidence="5" id="KW-0256">Endoplasmic reticulum</keyword>
<comment type="caution">
    <text evidence="10">The sequence shown here is derived from an EMBL/GenBank/DDBJ whole genome shotgun (WGS) entry which is preliminary data.</text>
</comment>
<evidence type="ECO:0000256" key="1">
    <source>
        <dbReference type="ARBA" id="ARBA00004389"/>
    </source>
</evidence>
<evidence type="ECO:0008006" key="12">
    <source>
        <dbReference type="Google" id="ProtNLM"/>
    </source>
</evidence>
<dbReference type="InterPro" id="IPR018247">
    <property type="entry name" value="EF_Hand_1_Ca_BS"/>
</dbReference>
<comment type="similarity">
    <text evidence="2">Belongs to the nicastrin family.</text>
</comment>
<dbReference type="Pfam" id="PF05450">
    <property type="entry name" value="Nicastrin"/>
    <property type="match status" value="1"/>
</dbReference>
<evidence type="ECO:0000256" key="6">
    <source>
        <dbReference type="ARBA" id="ARBA00022989"/>
    </source>
</evidence>
<feature type="transmembrane region" description="Helical" evidence="9">
    <location>
        <begin position="506"/>
        <end position="525"/>
    </location>
</feature>
<dbReference type="Gene3D" id="3.40.630.10">
    <property type="entry name" value="Zn peptidases"/>
    <property type="match status" value="1"/>
</dbReference>
<gene>
    <name evidence="10" type="ORF">DH2020_046360</name>
</gene>
<reference evidence="10 11" key="1">
    <citation type="journal article" date="2021" name="Comput. Struct. Biotechnol. J.">
        <title>De novo genome assembly of the potent medicinal plant Rehmannia glutinosa using nanopore technology.</title>
        <authorList>
            <person name="Ma L."/>
            <person name="Dong C."/>
            <person name="Song C."/>
            <person name="Wang X."/>
            <person name="Zheng X."/>
            <person name="Niu Y."/>
            <person name="Chen S."/>
            <person name="Feng W."/>
        </authorList>
    </citation>
    <scope>NUCLEOTIDE SEQUENCE [LARGE SCALE GENOMIC DNA]</scope>
    <source>
        <strain evidence="10">DH-2019</strain>
    </source>
</reference>
<evidence type="ECO:0000256" key="4">
    <source>
        <dbReference type="ARBA" id="ARBA00022729"/>
    </source>
</evidence>
<organism evidence="10 11">
    <name type="scientific">Rehmannia glutinosa</name>
    <name type="common">Chinese foxglove</name>
    <dbReference type="NCBI Taxonomy" id="99300"/>
    <lineage>
        <taxon>Eukaryota</taxon>
        <taxon>Viridiplantae</taxon>
        <taxon>Streptophyta</taxon>
        <taxon>Embryophyta</taxon>
        <taxon>Tracheophyta</taxon>
        <taxon>Spermatophyta</taxon>
        <taxon>Magnoliopsida</taxon>
        <taxon>eudicotyledons</taxon>
        <taxon>Gunneridae</taxon>
        <taxon>Pentapetalae</taxon>
        <taxon>asterids</taxon>
        <taxon>lamiids</taxon>
        <taxon>Lamiales</taxon>
        <taxon>Orobanchaceae</taxon>
        <taxon>Rehmannieae</taxon>
        <taxon>Rehmannia</taxon>
    </lineage>
</organism>
<dbReference type="PROSITE" id="PS51257">
    <property type="entry name" value="PROKAR_LIPOPROTEIN"/>
    <property type="match status" value="1"/>
</dbReference>
<proteinExistence type="inferred from homology"/>
<evidence type="ECO:0000313" key="11">
    <source>
        <dbReference type="Proteomes" id="UP001318860"/>
    </source>
</evidence>
<keyword evidence="6 9" id="KW-1133">Transmembrane helix</keyword>
<dbReference type="EMBL" id="JABTTQ020003119">
    <property type="protein sequence ID" value="KAK6119886.1"/>
    <property type="molecule type" value="Genomic_DNA"/>
</dbReference>
<dbReference type="SUPFAM" id="SSF53187">
    <property type="entry name" value="Zn-dependent exopeptidases"/>
    <property type="match status" value="1"/>
</dbReference>
<dbReference type="Proteomes" id="UP001318860">
    <property type="component" value="Unassembled WGS sequence"/>
</dbReference>
<keyword evidence="3 9" id="KW-0812">Transmembrane</keyword>